<dbReference type="Proteomes" id="UP000176480">
    <property type="component" value="Unassembled WGS sequence"/>
</dbReference>
<evidence type="ECO:0000256" key="3">
    <source>
        <dbReference type="ARBA" id="ARBA00022676"/>
    </source>
</evidence>
<dbReference type="STRING" id="1802067.A2966_04875"/>
<evidence type="ECO:0000256" key="5">
    <source>
        <dbReference type="ARBA" id="ARBA00023136"/>
    </source>
</evidence>
<reference evidence="7 8" key="1">
    <citation type="journal article" date="2016" name="Nat. Commun.">
        <title>Thousands of microbial genomes shed light on interconnected biogeochemical processes in an aquifer system.</title>
        <authorList>
            <person name="Anantharaman K."/>
            <person name="Brown C.T."/>
            <person name="Hug L.A."/>
            <person name="Sharon I."/>
            <person name="Castelle C.J."/>
            <person name="Probst A.J."/>
            <person name="Thomas B.C."/>
            <person name="Singh A."/>
            <person name="Wilkins M.J."/>
            <person name="Karaoz U."/>
            <person name="Brodie E.L."/>
            <person name="Williams K.H."/>
            <person name="Hubbard S.S."/>
            <person name="Banfield J.F."/>
        </authorList>
    </citation>
    <scope>NUCLEOTIDE SEQUENCE [LARGE SCALE GENOMIC DNA]</scope>
</reference>
<dbReference type="Pfam" id="PF00535">
    <property type="entry name" value="Glycos_transf_2"/>
    <property type="match status" value="1"/>
</dbReference>
<dbReference type="GO" id="GO:0016757">
    <property type="term" value="F:glycosyltransferase activity"/>
    <property type="evidence" value="ECO:0007669"/>
    <property type="project" value="UniProtKB-KW"/>
</dbReference>
<comment type="caution">
    <text evidence="7">The sequence shown here is derived from an EMBL/GenBank/DDBJ whole genome shotgun (WGS) entry which is preliminary data.</text>
</comment>
<dbReference type="AlphaFoldDB" id="A0A1F7JB20"/>
<name>A0A1F7JB20_9BACT</name>
<sequence>MKRNFSVIIPTLNEERYLQKLLQDLTKQQDKNFEVVIVDGYSEDNTQGVAQDFEDKLVIKVIFSKKRNPAVQRNLGSSVAVADYLIFLDADMRIGKLFISKIRKEVESHHYLLYLPLHLPSSTVYHDEIISKVTSFFVEVSHLTDRPFTYGPCMIFWKKFFHFLGGFDDRVFLFEDHHIVQKARKHGVHAKLLPEVSVKFSWRRYEKEGRLNVLGKYFIASTQFITKGRVDKKLFEYEMGGKAKYLSEVKKSWHIDEFIARKLKELHTLIRE</sequence>
<dbReference type="InterPro" id="IPR001173">
    <property type="entry name" value="Glyco_trans_2-like"/>
</dbReference>
<protein>
    <recommendedName>
        <fullName evidence="6">Glycosyltransferase 2-like domain-containing protein</fullName>
    </recommendedName>
</protein>
<evidence type="ECO:0000313" key="8">
    <source>
        <dbReference type="Proteomes" id="UP000176480"/>
    </source>
</evidence>
<feature type="domain" description="Glycosyltransferase 2-like" evidence="6">
    <location>
        <begin position="6"/>
        <end position="159"/>
    </location>
</feature>
<dbReference type="Gene3D" id="3.90.550.10">
    <property type="entry name" value="Spore Coat Polysaccharide Biosynthesis Protein SpsA, Chain A"/>
    <property type="match status" value="1"/>
</dbReference>
<dbReference type="EMBL" id="MGAR01000001">
    <property type="protein sequence ID" value="OGK52809.1"/>
    <property type="molecule type" value="Genomic_DNA"/>
</dbReference>
<dbReference type="GO" id="GO:0005886">
    <property type="term" value="C:plasma membrane"/>
    <property type="evidence" value="ECO:0007669"/>
    <property type="project" value="UniProtKB-SubCell"/>
</dbReference>
<dbReference type="PANTHER" id="PTHR43646:SF2">
    <property type="entry name" value="GLYCOSYLTRANSFERASE 2-LIKE DOMAIN-CONTAINING PROTEIN"/>
    <property type="match status" value="1"/>
</dbReference>
<evidence type="ECO:0000256" key="2">
    <source>
        <dbReference type="ARBA" id="ARBA00022475"/>
    </source>
</evidence>
<gene>
    <name evidence="7" type="ORF">A2966_04875</name>
</gene>
<keyword evidence="5" id="KW-0472">Membrane</keyword>
<keyword evidence="3" id="KW-0328">Glycosyltransferase</keyword>
<proteinExistence type="predicted"/>
<keyword evidence="2" id="KW-1003">Cell membrane</keyword>
<dbReference type="PANTHER" id="PTHR43646">
    <property type="entry name" value="GLYCOSYLTRANSFERASE"/>
    <property type="match status" value="1"/>
</dbReference>
<dbReference type="InterPro" id="IPR029044">
    <property type="entry name" value="Nucleotide-diphossugar_trans"/>
</dbReference>
<accession>A0A1F7JB20</accession>
<evidence type="ECO:0000256" key="4">
    <source>
        <dbReference type="ARBA" id="ARBA00022679"/>
    </source>
</evidence>
<comment type="subcellular location">
    <subcellularLocation>
        <location evidence="1">Cell membrane</location>
    </subcellularLocation>
</comment>
<organism evidence="7 8">
    <name type="scientific">Candidatus Roizmanbacteria bacterium RIFCSPLOWO2_01_FULL_41_22</name>
    <dbReference type="NCBI Taxonomy" id="1802067"/>
    <lineage>
        <taxon>Bacteria</taxon>
        <taxon>Candidatus Roizmaniibacteriota</taxon>
    </lineage>
</organism>
<keyword evidence="4" id="KW-0808">Transferase</keyword>
<dbReference type="SUPFAM" id="SSF53448">
    <property type="entry name" value="Nucleotide-diphospho-sugar transferases"/>
    <property type="match status" value="1"/>
</dbReference>
<evidence type="ECO:0000313" key="7">
    <source>
        <dbReference type="EMBL" id="OGK52809.1"/>
    </source>
</evidence>
<evidence type="ECO:0000256" key="1">
    <source>
        <dbReference type="ARBA" id="ARBA00004236"/>
    </source>
</evidence>
<evidence type="ECO:0000259" key="6">
    <source>
        <dbReference type="Pfam" id="PF00535"/>
    </source>
</evidence>